<sequence length="120" mass="13585">HACDTASLKPCQEKTQWDKNLDEGKRVQCGKIASNMPHITQNDGDGVELYLEKYDVRSNILPESLESVQRIILIKMLQYFRSISKNLVGLVMTHYIALTQLFIHLKGIASGDMLRALNNP</sequence>
<dbReference type="AlphaFoldDB" id="A0A4Y1QYA3"/>
<reference evidence="1" key="1">
    <citation type="journal article" date="2019" name="Science">
        <title>Mutation of a bHLH transcription factor allowed almond domestication.</title>
        <authorList>
            <person name="Sanchez-Perez R."/>
            <person name="Pavan S."/>
            <person name="Mazzeo R."/>
            <person name="Moldovan C."/>
            <person name="Aiese Cigliano R."/>
            <person name="Del Cueto J."/>
            <person name="Ricciardi F."/>
            <person name="Lotti C."/>
            <person name="Ricciardi L."/>
            <person name="Dicenta F."/>
            <person name="Lopez-Marques R.L."/>
            <person name="Lindberg Moller B."/>
        </authorList>
    </citation>
    <scope>NUCLEOTIDE SEQUENCE</scope>
</reference>
<gene>
    <name evidence="1" type="ORF">Prudu_005727</name>
</gene>
<feature type="non-terminal residue" evidence="1">
    <location>
        <position position="1"/>
    </location>
</feature>
<protein>
    <submittedName>
        <fullName evidence="1">Plant intracellular ras group-related LRR 3</fullName>
    </submittedName>
</protein>
<evidence type="ECO:0000313" key="1">
    <source>
        <dbReference type="EMBL" id="BBG96804.1"/>
    </source>
</evidence>
<organism evidence="1">
    <name type="scientific">Prunus dulcis</name>
    <name type="common">Almond</name>
    <name type="synonym">Amygdalus dulcis</name>
    <dbReference type="NCBI Taxonomy" id="3755"/>
    <lineage>
        <taxon>Eukaryota</taxon>
        <taxon>Viridiplantae</taxon>
        <taxon>Streptophyta</taxon>
        <taxon>Embryophyta</taxon>
        <taxon>Tracheophyta</taxon>
        <taxon>Spermatophyta</taxon>
        <taxon>Magnoliopsida</taxon>
        <taxon>eudicotyledons</taxon>
        <taxon>Gunneridae</taxon>
        <taxon>Pentapetalae</taxon>
        <taxon>rosids</taxon>
        <taxon>fabids</taxon>
        <taxon>Rosales</taxon>
        <taxon>Rosaceae</taxon>
        <taxon>Amygdaloideae</taxon>
        <taxon>Amygdaleae</taxon>
        <taxon>Prunus</taxon>
    </lineage>
</organism>
<proteinExistence type="predicted"/>
<dbReference type="EMBL" id="AP019298">
    <property type="protein sequence ID" value="BBG96804.1"/>
    <property type="molecule type" value="Genomic_DNA"/>
</dbReference>
<name>A0A4Y1QYA3_PRUDU</name>
<accession>A0A4Y1QYA3</accession>